<dbReference type="InterPro" id="IPR046674">
    <property type="entry name" value="DUF6544"/>
</dbReference>
<accession>A0A2A9ESA4</accession>
<dbReference type="Pfam" id="PF20181">
    <property type="entry name" value="DUF6544"/>
    <property type="match status" value="1"/>
</dbReference>
<dbReference type="RefSeq" id="WP_098484894.1">
    <property type="nucleotide sequence ID" value="NZ_PDJI01000004.1"/>
</dbReference>
<dbReference type="Proteomes" id="UP000222106">
    <property type="component" value="Unassembled WGS sequence"/>
</dbReference>
<comment type="caution">
    <text evidence="2">The sequence shown here is derived from an EMBL/GenBank/DDBJ whole genome shotgun (WGS) entry which is preliminary data.</text>
</comment>
<keyword evidence="3" id="KW-1185">Reference proteome</keyword>
<sequence>MTTATRRSPAVPAAARSDWEDLLSPTPDPEPYDSAMGAALPAAARRWLDHAVAPGTPLRRRVEMRQHGQLRLGGRWWAFRSRQALDPLRGYVWPVSTSLFGVPMVGVDRLHGESAEMTHRLLGLVPVVRASGADLARSAAARAASEICWSPATALDPSVRWREVSDTEVVALVPVGGEVHECTLLVAGDGALPGGTTRRWAQVDGGPWRWHTFGARTLAEGTFGGFTVPTRVVAGYGDDYAGEGAFIQLMVDAVTHR</sequence>
<dbReference type="OrthoDB" id="3671061at2"/>
<reference evidence="2 3" key="1">
    <citation type="submission" date="2017-10" db="EMBL/GenBank/DDBJ databases">
        <title>Sequencing the genomes of 1000 actinobacteria strains.</title>
        <authorList>
            <person name="Klenk H.-P."/>
        </authorList>
    </citation>
    <scope>NUCLEOTIDE SEQUENCE [LARGE SCALE GENOMIC DNA]</scope>
    <source>
        <strain evidence="2 3">DSM 21838</strain>
    </source>
</reference>
<feature type="region of interest" description="Disordered" evidence="1">
    <location>
        <begin position="1"/>
        <end position="32"/>
    </location>
</feature>
<dbReference type="EMBL" id="PDJI01000004">
    <property type="protein sequence ID" value="PFG41079.1"/>
    <property type="molecule type" value="Genomic_DNA"/>
</dbReference>
<evidence type="ECO:0000313" key="2">
    <source>
        <dbReference type="EMBL" id="PFG41079.1"/>
    </source>
</evidence>
<proteinExistence type="predicted"/>
<dbReference type="AlphaFoldDB" id="A0A2A9ESA4"/>
<feature type="compositionally biased region" description="Low complexity" evidence="1">
    <location>
        <begin position="1"/>
        <end position="16"/>
    </location>
</feature>
<name>A0A2A9ESA4_9MICO</name>
<organism evidence="2 3">
    <name type="scientific">Georgenia soli</name>
    <dbReference type="NCBI Taxonomy" id="638953"/>
    <lineage>
        <taxon>Bacteria</taxon>
        <taxon>Bacillati</taxon>
        <taxon>Actinomycetota</taxon>
        <taxon>Actinomycetes</taxon>
        <taxon>Micrococcales</taxon>
        <taxon>Bogoriellaceae</taxon>
        <taxon>Georgenia</taxon>
    </lineage>
</organism>
<gene>
    <name evidence="2" type="ORF">ATJ97_3625</name>
</gene>
<protein>
    <submittedName>
        <fullName evidence="2">Uncharacterized protein</fullName>
    </submittedName>
</protein>
<evidence type="ECO:0000256" key="1">
    <source>
        <dbReference type="SAM" id="MobiDB-lite"/>
    </source>
</evidence>
<evidence type="ECO:0000313" key="3">
    <source>
        <dbReference type="Proteomes" id="UP000222106"/>
    </source>
</evidence>